<sequence length="198" mass="20888">MQVPNHQHIAAYTIAATALIVLVALFHHPVAGTQGDAALLPAQIAQLAHKDRLVHGVLIVMLAMLTRALRSLQPASATGLAAHALGSVLLGVAMLFDGFIVPNVAGIPDSLPMLQAMGLAIQVFSKAGLLAHCAAMLGWAYASRRSAAWFACVGMLASSLPAAALLFSDLRLTPHSLMAIFTIQAVWYLSAAWLLLRR</sequence>
<feature type="transmembrane region" description="Helical" evidence="1">
    <location>
        <begin position="174"/>
        <end position="196"/>
    </location>
</feature>
<organism evidence="2 3">
    <name type="scientific">Duganella guangzhouensis</name>
    <dbReference type="NCBI Taxonomy" id="2666084"/>
    <lineage>
        <taxon>Bacteria</taxon>
        <taxon>Pseudomonadati</taxon>
        <taxon>Pseudomonadota</taxon>
        <taxon>Betaproteobacteria</taxon>
        <taxon>Burkholderiales</taxon>
        <taxon>Oxalobacteraceae</taxon>
        <taxon>Telluria group</taxon>
        <taxon>Duganella</taxon>
    </lineage>
</organism>
<feature type="transmembrane region" description="Helical" evidence="1">
    <location>
        <begin position="148"/>
        <end position="168"/>
    </location>
</feature>
<comment type="caution">
    <text evidence="2">The sequence shown here is derived from an EMBL/GenBank/DDBJ whole genome shotgun (WGS) entry which is preliminary data.</text>
</comment>
<keyword evidence="1" id="KW-1133">Transmembrane helix</keyword>
<feature type="transmembrane region" description="Helical" evidence="1">
    <location>
        <begin position="81"/>
        <end position="101"/>
    </location>
</feature>
<evidence type="ECO:0008006" key="4">
    <source>
        <dbReference type="Google" id="ProtNLM"/>
    </source>
</evidence>
<keyword evidence="1" id="KW-0472">Membrane</keyword>
<keyword evidence="3" id="KW-1185">Reference proteome</keyword>
<name>A0A6I2KWX4_9BURK</name>
<accession>A0A6I2KWX4</accession>
<feature type="transmembrane region" description="Helical" evidence="1">
    <location>
        <begin position="121"/>
        <end position="141"/>
    </location>
</feature>
<gene>
    <name evidence="2" type="ORF">GJ699_10970</name>
</gene>
<evidence type="ECO:0000313" key="3">
    <source>
        <dbReference type="Proteomes" id="UP000433309"/>
    </source>
</evidence>
<evidence type="ECO:0000256" key="1">
    <source>
        <dbReference type="SAM" id="Phobius"/>
    </source>
</evidence>
<dbReference type="EMBL" id="WKJK01000005">
    <property type="protein sequence ID" value="MRW90508.1"/>
    <property type="molecule type" value="Genomic_DNA"/>
</dbReference>
<feature type="transmembrane region" description="Helical" evidence="1">
    <location>
        <begin position="9"/>
        <end position="32"/>
    </location>
</feature>
<dbReference type="Proteomes" id="UP000433309">
    <property type="component" value="Unassembled WGS sequence"/>
</dbReference>
<evidence type="ECO:0000313" key="2">
    <source>
        <dbReference type="EMBL" id="MRW90508.1"/>
    </source>
</evidence>
<dbReference type="RefSeq" id="WP_154376049.1">
    <property type="nucleotide sequence ID" value="NZ_WKJK01000005.1"/>
</dbReference>
<feature type="transmembrane region" description="Helical" evidence="1">
    <location>
        <begin position="52"/>
        <end position="69"/>
    </location>
</feature>
<dbReference type="AlphaFoldDB" id="A0A6I2KWX4"/>
<reference evidence="2 3" key="1">
    <citation type="submission" date="2019-11" db="EMBL/GenBank/DDBJ databases">
        <title>Novel species isolated from a subtropical stream in China.</title>
        <authorList>
            <person name="Lu H."/>
        </authorList>
    </citation>
    <scope>NUCLEOTIDE SEQUENCE [LARGE SCALE GENOMIC DNA]</scope>
    <source>
        <strain evidence="2 3">FT80W</strain>
    </source>
</reference>
<keyword evidence="1" id="KW-0812">Transmembrane</keyword>
<protein>
    <recommendedName>
        <fullName evidence="4">DUF4386 family protein</fullName>
    </recommendedName>
</protein>
<proteinExistence type="predicted"/>